<dbReference type="OrthoDB" id="3447094at2759"/>
<sequence>MTLYDHCWTFLFYQTYHIKKTINRRIITEKTLTTNMNVLLQPPSVPVAIFEDTISKGETSLTMYCHDRTFDKITVLGEANEKLFTVDSKGSGVLSWRRTVKDASGVHIFDIRHFGYAFSNKWVVESPSGREVATLRMVKALGREHSAFDMAVLNEADEGYEVQIKI</sequence>
<dbReference type="Proteomes" id="UP000462212">
    <property type="component" value="Unassembled WGS sequence"/>
</dbReference>
<keyword evidence="3" id="KW-1185">Reference proteome</keyword>
<dbReference type="InterPro" id="IPR025659">
    <property type="entry name" value="Tubby-like_C"/>
</dbReference>
<gene>
    <name evidence="2" type="ORF">LSUB1_G000407</name>
</gene>
<dbReference type="EMBL" id="QGMJ01000007">
    <property type="protein sequence ID" value="TVY45743.1"/>
    <property type="molecule type" value="Genomic_DNA"/>
</dbReference>
<dbReference type="Gene3D" id="2.40.160.200">
    <property type="entry name" value="LURP1-related"/>
    <property type="match status" value="1"/>
</dbReference>
<accession>A0A8H8UIW7</accession>
<evidence type="ECO:0000256" key="1">
    <source>
        <dbReference type="ARBA" id="ARBA00005437"/>
    </source>
</evidence>
<dbReference type="InterPro" id="IPR007612">
    <property type="entry name" value="LOR"/>
</dbReference>
<organism evidence="2 3">
    <name type="scientific">Lachnellula subtilissima</name>
    <dbReference type="NCBI Taxonomy" id="602034"/>
    <lineage>
        <taxon>Eukaryota</taxon>
        <taxon>Fungi</taxon>
        <taxon>Dikarya</taxon>
        <taxon>Ascomycota</taxon>
        <taxon>Pezizomycotina</taxon>
        <taxon>Leotiomycetes</taxon>
        <taxon>Helotiales</taxon>
        <taxon>Lachnaceae</taxon>
        <taxon>Lachnellula</taxon>
    </lineage>
</organism>
<dbReference type="SUPFAM" id="SSF54518">
    <property type="entry name" value="Tubby C-terminal domain-like"/>
    <property type="match status" value="1"/>
</dbReference>
<evidence type="ECO:0000313" key="3">
    <source>
        <dbReference type="Proteomes" id="UP000462212"/>
    </source>
</evidence>
<dbReference type="Pfam" id="PF04525">
    <property type="entry name" value="LOR"/>
    <property type="match status" value="1"/>
</dbReference>
<comment type="similarity">
    <text evidence="1">Belongs to the LOR family.</text>
</comment>
<comment type="caution">
    <text evidence="2">The sequence shown here is derived from an EMBL/GenBank/DDBJ whole genome shotgun (WGS) entry which is preliminary data.</text>
</comment>
<evidence type="ECO:0000313" key="2">
    <source>
        <dbReference type="EMBL" id="TVY45743.1"/>
    </source>
</evidence>
<protein>
    <submittedName>
        <fullName evidence="2">Uncharacterized protein</fullName>
    </submittedName>
</protein>
<name>A0A8H8UIW7_9HELO</name>
<dbReference type="InterPro" id="IPR038595">
    <property type="entry name" value="LOR_sf"/>
</dbReference>
<dbReference type="AlphaFoldDB" id="A0A8H8UIW7"/>
<reference evidence="2 3" key="1">
    <citation type="submission" date="2018-05" db="EMBL/GenBank/DDBJ databases">
        <title>Genome sequencing and assembly of the regulated plant pathogen Lachnellula willkommii and related sister species for the development of diagnostic species identification markers.</title>
        <authorList>
            <person name="Giroux E."/>
            <person name="Bilodeau G."/>
        </authorList>
    </citation>
    <scope>NUCLEOTIDE SEQUENCE [LARGE SCALE GENOMIC DNA]</scope>
    <source>
        <strain evidence="2 3">CBS 197.66</strain>
    </source>
</reference>
<proteinExistence type="inferred from homology"/>